<dbReference type="VEuPathDB" id="FungiDB:NEUTE1DRAFT_41837"/>
<evidence type="ECO:0000313" key="1">
    <source>
        <dbReference type="EMBL" id="EGO58017.1"/>
    </source>
</evidence>
<name>F8MMZ3_NEUT8</name>
<organism evidence="1 2">
    <name type="scientific">Neurospora tetrasperma (strain FGSC 2508 / ATCC MYA-4615 / P0657)</name>
    <dbReference type="NCBI Taxonomy" id="510951"/>
    <lineage>
        <taxon>Eukaryota</taxon>
        <taxon>Fungi</taxon>
        <taxon>Dikarya</taxon>
        <taxon>Ascomycota</taxon>
        <taxon>Pezizomycotina</taxon>
        <taxon>Sordariomycetes</taxon>
        <taxon>Sordariomycetidae</taxon>
        <taxon>Sordariales</taxon>
        <taxon>Sordariaceae</taxon>
        <taxon>Neurospora</taxon>
    </lineage>
</organism>
<dbReference type="HOGENOM" id="CLU_178699_0_0_1"/>
<protein>
    <recommendedName>
        <fullName evidence="3">C2H2-type domain-containing protein</fullName>
    </recommendedName>
</protein>
<dbReference type="Proteomes" id="UP000008065">
    <property type="component" value="Unassembled WGS sequence"/>
</dbReference>
<dbReference type="EMBL" id="GL891304">
    <property type="protein sequence ID" value="EGO58017.1"/>
    <property type="molecule type" value="Genomic_DNA"/>
</dbReference>
<accession>F8MMZ3</accession>
<dbReference type="GeneID" id="20827817"/>
<reference evidence="2" key="1">
    <citation type="journal article" date="2011" name="Genetics">
        <title>Massive changes in genome architecture accompany the transition to self-fertility in the filamentous fungus Neurospora tetrasperma.</title>
        <authorList>
            <person name="Ellison C.E."/>
            <person name="Stajich J.E."/>
            <person name="Jacobson D.J."/>
            <person name="Natvig D.O."/>
            <person name="Lapidus A."/>
            <person name="Foster B."/>
            <person name="Aerts A."/>
            <person name="Riley R."/>
            <person name="Lindquist E.A."/>
            <person name="Grigoriev I.V."/>
            <person name="Taylor J.W."/>
        </authorList>
    </citation>
    <scope>NUCLEOTIDE SEQUENCE [LARGE SCALE GENOMIC DNA]</scope>
    <source>
        <strain evidence="2">FGSC 2508 / P0657</strain>
    </source>
</reference>
<sequence>PLDIGFYGITSKPLEDGTYVPPKSQDGDLSWWCDLCDIGWADEYGLILHERRSYGHRVKQAERQGLPPPPKPERG</sequence>
<dbReference type="RefSeq" id="XP_009850274.1">
    <property type="nucleotide sequence ID" value="XM_009851972.1"/>
</dbReference>
<proteinExistence type="predicted"/>
<feature type="non-terminal residue" evidence="1">
    <location>
        <position position="1"/>
    </location>
</feature>
<dbReference type="KEGG" id="nte:NEUTE1DRAFT41837"/>
<gene>
    <name evidence="1" type="ORF">NEUTE1DRAFT_41837</name>
</gene>
<dbReference type="AlphaFoldDB" id="F8MMZ3"/>
<evidence type="ECO:0000313" key="2">
    <source>
        <dbReference type="Proteomes" id="UP000008065"/>
    </source>
</evidence>
<keyword evidence="2" id="KW-1185">Reference proteome</keyword>
<evidence type="ECO:0008006" key="3">
    <source>
        <dbReference type="Google" id="ProtNLM"/>
    </source>
</evidence>